<proteinExistence type="predicted"/>
<gene>
    <name evidence="1" type="ORF">METZ01_LOCUS152298</name>
</gene>
<dbReference type="AlphaFoldDB" id="A0A382ADL8"/>
<organism evidence="1">
    <name type="scientific">marine metagenome</name>
    <dbReference type="NCBI Taxonomy" id="408172"/>
    <lineage>
        <taxon>unclassified sequences</taxon>
        <taxon>metagenomes</taxon>
        <taxon>ecological metagenomes</taxon>
    </lineage>
</organism>
<protein>
    <submittedName>
        <fullName evidence="1">Uncharacterized protein</fullName>
    </submittedName>
</protein>
<sequence>MAVFSLTGWSRQIHTRFLVSRATWVSIRARSQVLGYRVITFYDRTFQTVHLTIDFLTHRTCCSWFRIDPTTPLAQSLQACHVNGLGSSLFARHY</sequence>
<evidence type="ECO:0000313" key="1">
    <source>
        <dbReference type="EMBL" id="SVA99444.1"/>
    </source>
</evidence>
<name>A0A382ADL8_9ZZZZ</name>
<dbReference type="EMBL" id="UINC01024892">
    <property type="protein sequence ID" value="SVA99444.1"/>
    <property type="molecule type" value="Genomic_DNA"/>
</dbReference>
<reference evidence="1" key="1">
    <citation type="submission" date="2018-05" db="EMBL/GenBank/DDBJ databases">
        <authorList>
            <person name="Lanie J.A."/>
            <person name="Ng W.-L."/>
            <person name="Kazmierczak K.M."/>
            <person name="Andrzejewski T.M."/>
            <person name="Davidsen T.M."/>
            <person name="Wayne K.J."/>
            <person name="Tettelin H."/>
            <person name="Glass J.I."/>
            <person name="Rusch D."/>
            <person name="Podicherti R."/>
            <person name="Tsui H.-C.T."/>
            <person name="Winkler M.E."/>
        </authorList>
    </citation>
    <scope>NUCLEOTIDE SEQUENCE</scope>
</reference>
<accession>A0A382ADL8</accession>